<gene>
    <name evidence="3" type="ORF">OHK93_006343</name>
</gene>
<organism evidence="3 4">
    <name type="scientific">Ramalina farinacea</name>
    <dbReference type="NCBI Taxonomy" id="258253"/>
    <lineage>
        <taxon>Eukaryota</taxon>
        <taxon>Fungi</taxon>
        <taxon>Dikarya</taxon>
        <taxon>Ascomycota</taxon>
        <taxon>Pezizomycotina</taxon>
        <taxon>Lecanoromycetes</taxon>
        <taxon>OSLEUM clade</taxon>
        <taxon>Lecanoromycetidae</taxon>
        <taxon>Lecanorales</taxon>
        <taxon>Lecanorineae</taxon>
        <taxon>Ramalinaceae</taxon>
        <taxon>Ramalina</taxon>
    </lineage>
</organism>
<evidence type="ECO:0000313" key="3">
    <source>
        <dbReference type="EMBL" id="MDI1487080.1"/>
    </source>
</evidence>
<dbReference type="PANTHER" id="PTHR23244:SF490">
    <property type="entry name" value="KELCH REPEAT PROTEIN"/>
    <property type="match status" value="1"/>
</dbReference>
<proteinExistence type="predicted"/>
<evidence type="ECO:0008006" key="5">
    <source>
        <dbReference type="Google" id="ProtNLM"/>
    </source>
</evidence>
<reference evidence="3" key="1">
    <citation type="journal article" date="2023" name="Genome Biol. Evol.">
        <title>First Whole Genome Sequence and Flow Cytometry Genome Size Data for the Lichen-Forming Fungus Ramalina farinacea (Ascomycota).</title>
        <authorList>
            <person name="Llewellyn T."/>
            <person name="Mian S."/>
            <person name="Hill R."/>
            <person name="Leitch I.J."/>
            <person name="Gaya E."/>
        </authorList>
    </citation>
    <scope>NUCLEOTIDE SEQUENCE</scope>
    <source>
        <strain evidence="3">LIQ254RAFAR</strain>
    </source>
</reference>
<dbReference type="Gene3D" id="2.120.10.80">
    <property type="entry name" value="Kelch-type beta propeller"/>
    <property type="match status" value="1"/>
</dbReference>
<evidence type="ECO:0000256" key="1">
    <source>
        <dbReference type="SAM" id="MobiDB-lite"/>
    </source>
</evidence>
<feature type="region of interest" description="Disordered" evidence="1">
    <location>
        <begin position="321"/>
        <end position="344"/>
    </location>
</feature>
<protein>
    <recommendedName>
        <fullName evidence="5">Kelch repeat protein</fullName>
    </recommendedName>
</protein>
<feature type="transmembrane region" description="Helical" evidence="2">
    <location>
        <begin position="345"/>
        <end position="368"/>
    </location>
</feature>
<keyword evidence="2" id="KW-0472">Membrane</keyword>
<dbReference type="AlphaFoldDB" id="A0AA43TUF8"/>
<dbReference type="Gene3D" id="1.20.5.510">
    <property type="entry name" value="Single helix bin"/>
    <property type="match status" value="1"/>
</dbReference>
<name>A0AA43TUF8_9LECA</name>
<evidence type="ECO:0000256" key="2">
    <source>
        <dbReference type="SAM" id="Phobius"/>
    </source>
</evidence>
<accession>A0AA43TUF8</accession>
<dbReference type="SUPFAM" id="SSF50965">
    <property type="entry name" value="Galactose oxidase, central domain"/>
    <property type="match status" value="1"/>
</dbReference>
<dbReference type="InterPro" id="IPR015915">
    <property type="entry name" value="Kelch-typ_b-propeller"/>
</dbReference>
<keyword evidence="4" id="KW-1185">Reference proteome</keyword>
<dbReference type="Proteomes" id="UP001161017">
    <property type="component" value="Unassembled WGS sequence"/>
</dbReference>
<keyword evidence="2" id="KW-1133">Transmembrane helix</keyword>
<comment type="caution">
    <text evidence="3">The sequence shown here is derived from an EMBL/GenBank/DDBJ whole genome shotgun (WGS) entry which is preliminary data.</text>
</comment>
<feature type="region of interest" description="Disordered" evidence="1">
    <location>
        <begin position="385"/>
        <end position="426"/>
    </location>
</feature>
<dbReference type="EMBL" id="JAPUFD010000004">
    <property type="protein sequence ID" value="MDI1487080.1"/>
    <property type="molecule type" value="Genomic_DNA"/>
</dbReference>
<dbReference type="PANTHER" id="PTHR23244">
    <property type="entry name" value="KELCH REPEAT DOMAIN"/>
    <property type="match status" value="1"/>
</dbReference>
<sequence length="426" mass="46056">MVPPLTLWAFKPDNMGGGTFDTIFGPNASIWATSDLTRPHWGLETAGTDKALVLGGLDAARVMGLPGMVQFDMNTRSFTNQSSASIGQPIQSGQIQYVPSFGPDGIFLAFGGETAKKEELVSFGVVPVFDSATQTWYNQTTSGNTPKGRRDFCVAGIASNNDTYEIFLYGGLGGNFDNDDGKEWYDTPYDTISILTLPAFHWVDVTYDRPIPRNLHTCDSVGGSQILIFGGTDYAPSKTSDFIQKSMSSEDPFSQGIGIFDLSNLEWADHYAARPAPYDQSDPVKQYYAMAGQSYVSNLGSPVATLMKTTHFNHTVATAANSTATSSLTTSTSTTSPSKSSKTGAIAGGVVGGIAFLGIVTVVAIFTLRRRRRLARQREELDSTNLPLHATAEKRSEMDAETADSELPSNQMMRSELPEQYLPEMG</sequence>
<evidence type="ECO:0000313" key="4">
    <source>
        <dbReference type="Proteomes" id="UP001161017"/>
    </source>
</evidence>
<keyword evidence="2" id="KW-0812">Transmembrane</keyword>
<dbReference type="InterPro" id="IPR011043">
    <property type="entry name" value="Gal_Oxase/kelch_b-propeller"/>
</dbReference>